<evidence type="ECO:0000256" key="4">
    <source>
        <dbReference type="ARBA" id="ARBA00022729"/>
    </source>
</evidence>
<comment type="subcellular location">
    <subcellularLocation>
        <location evidence="1">Cell membrane</location>
        <topology evidence="1">Single-pass type I membrane protein</topology>
    </subcellularLocation>
</comment>
<dbReference type="InterPro" id="IPR036179">
    <property type="entry name" value="Ig-like_dom_sf"/>
</dbReference>
<evidence type="ECO:0000256" key="9">
    <source>
        <dbReference type="ARBA" id="ARBA00023180"/>
    </source>
</evidence>
<evidence type="ECO:0000256" key="10">
    <source>
        <dbReference type="ARBA" id="ARBA00023319"/>
    </source>
</evidence>
<dbReference type="Proteomes" id="UP000018467">
    <property type="component" value="Unassembled WGS sequence"/>
</dbReference>
<dbReference type="GO" id="GO:0042102">
    <property type="term" value="P:positive regulation of T cell proliferation"/>
    <property type="evidence" value="ECO:0007669"/>
    <property type="project" value="TreeGrafter"/>
</dbReference>
<keyword evidence="3 11" id="KW-0812">Transmembrane</keyword>
<evidence type="ECO:0000256" key="3">
    <source>
        <dbReference type="ARBA" id="ARBA00022692"/>
    </source>
</evidence>
<dbReference type="PANTHER" id="PTHR25466">
    <property type="entry name" value="T-LYMPHOCYTE ACTIVATION ANTIGEN"/>
    <property type="match status" value="1"/>
</dbReference>
<dbReference type="GO" id="GO:0006955">
    <property type="term" value="P:immune response"/>
    <property type="evidence" value="ECO:0007669"/>
    <property type="project" value="TreeGrafter"/>
</dbReference>
<feature type="signal peptide" evidence="12">
    <location>
        <begin position="1"/>
        <end position="19"/>
    </location>
</feature>
<dbReference type="SUPFAM" id="SSF48726">
    <property type="entry name" value="Immunoglobulin"/>
    <property type="match status" value="2"/>
</dbReference>
<dbReference type="GO" id="GO:0042130">
    <property type="term" value="P:negative regulation of T cell proliferation"/>
    <property type="evidence" value="ECO:0007669"/>
    <property type="project" value="TreeGrafter"/>
</dbReference>
<dbReference type="InterPro" id="IPR013106">
    <property type="entry name" value="Ig_V-set"/>
</dbReference>
<evidence type="ECO:0000256" key="7">
    <source>
        <dbReference type="ARBA" id="ARBA00023157"/>
    </source>
</evidence>
<dbReference type="GO" id="GO:0007166">
    <property type="term" value="P:cell surface receptor signaling pathway"/>
    <property type="evidence" value="ECO:0007669"/>
    <property type="project" value="TreeGrafter"/>
</dbReference>
<keyword evidence="8" id="KW-0675">Receptor</keyword>
<feature type="transmembrane region" description="Helical" evidence="11">
    <location>
        <begin position="239"/>
        <end position="260"/>
    </location>
</feature>
<dbReference type="SMART" id="SM00406">
    <property type="entry name" value="IGv"/>
    <property type="match status" value="1"/>
</dbReference>
<keyword evidence="7" id="KW-1015">Disulfide bond</keyword>
<organism evidence="14 15">
    <name type="scientific">Astyanax mexicanus</name>
    <name type="common">Blind cave fish</name>
    <name type="synonym">Astyanax fasciatus mexicanus</name>
    <dbReference type="NCBI Taxonomy" id="7994"/>
    <lineage>
        <taxon>Eukaryota</taxon>
        <taxon>Metazoa</taxon>
        <taxon>Chordata</taxon>
        <taxon>Craniata</taxon>
        <taxon>Vertebrata</taxon>
        <taxon>Euteleostomi</taxon>
        <taxon>Actinopterygii</taxon>
        <taxon>Neopterygii</taxon>
        <taxon>Teleostei</taxon>
        <taxon>Ostariophysi</taxon>
        <taxon>Characiformes</taxon>
        <taxon>Characoidei</taxon>
        <taxon>Acestrorhamphidae</taxon>
        <taxon>Acestrorhamphinae</taxon>
        <taxon>Astyanax</taxon>
    </lineage>
</organism>
<keyword evidence="9" id="KW-0325">Glycoprotein</keyword>
<accession>A0A3B1K5D0</accession>
<evidence type="ECO:0000256" key="8">
    <source>
        <dbReference type="ARBA" id="ARBA00023170"/>
    </source>
</evidence>
<dbReference type="InterPro" id="IPR053896">
    <property type="entry name" value="BTN3A2-like_Ig-C"/>
</dbReference>
<dbReference type="InterPro" id="IPR013783">
    <property type="entry name" value="Ig-like_fold"/>
</dbReference>
<keyword evidence="2" id="KW-1003">Cell membrane</keyword>
<keyword evidence="6 11" id="KW-0472">Membrane</keyword>
<feature type="domain" description="Ig-like" evidence="13">
    <location>
        <begin position="139"/>
        <end position="227"/>
    </location>
</feature>
<evidence type="ECO:0000256" key="5">
    <source>
        <dbReference type="ARBA" id="ARBA00022989"/>
    </source>
</evidence>
<dbReference type="PROSITE" id="PS50835">
    <property type="entry name" value="IG_LIKE"/>
    <property type="match status" value="2"/>
</dbReference>
<reference evidence="14" key="3">
    <citation type="submission" date="2025-08" db="UniProtKB">
        <authorList>
            <consortium name="Ensembl"/>
        </authorList>
    </citation>
    <scope>IDENTIFICATION</scope>
</reference>
<evidence type="ECO:0000313" key="14">
    <source>
        <dbReference type="Ensembl" id="ENSAMXP00000048829.1"/>
    </source>
</evidence>
<name>A0A3B1K5D0_ASTMX</name>
<evidence type="ECO:0000256" key="11">
    <source>
        <dbReference type="SAM" id="Phobius"/>
    </source>
</evidence>
<evidence type="ECO:0000256" key="1">
    <source>
        <dbReference type="ARBA" id="ARBA00004251"/>
    </source>
</evidence>
<dbReference type="STRING" id="7994.ENSAMXP00000048829"/>
<evidence type="ECO:0000256" key="12">
    <source>
        <dbReference type="SAM" id="SignalP"/>
    </source>
</evidence>
<dbReference type="Ensembl" id="ENSAMXT00000033881.1">
    <property type="protein sequence ID" value="ENSAMXP00000048829.1"/>
    <property type="gene ID" value="ENSAMXG00000015897.2"/>
</dbReference>
<dbReference type="Pfam" id="PF22705">
    <property type="entry name" value="C2-set_3"/>
    <property type="match status" value="1"/>
</dbReference>
<dbReference type="GeneTree" id="ENSGT00940000161373"/>
<reference evidence="14" key="4">
    <citation type="submission" date="2025-09" db="UniProtKB">
        <authorList>
            <consortium name="Ensembl"/>
        </authorList>
    </citation>
    <scope>IDENTIFICATION</scope>
</reference>
<evidence type="ECO:0000256" key="6">
    <source>
        <dbReference type="ARBA" id="ARBA00023136"/>
    </source>
</evidence>
<reference evidence="15" key="2">
    <citation type="journal article" date="2014" name="Nat. Commun.">
        <title>The cavefish genome reveals candidate genes for eye loss.</title>
        <authorList>
            <person name="McGaugh S.E."/>
            <person name="Gross J.B."/>
            <person name="Aken B."/>
            <person name="Blin M."/>
            <person name="Borowsky R."/>
            <person name="Chalopin D."/>
            <person name="Hinaux H."/>
            <person name="Jeffery W.R."/>
            <person name="Keene A."/>
            <person name="Ma L."/>
            <person name="Minx P."/>
            <person name="Murphy D."/>
            <person name="O'Quin K.E."/>
            <person name="Retaux S."/>
            <person name="Rohner N."/>
            <person name="Searle S.M."/>
            <person name="Stahl B.A."/>
            <person name="Tabin C."/>
            <person name="Volff J.N."/>
            <person name="Yoshizawa M."/>
            <person name="Warren W.C."/>
        </authorList>
    </citation>
    <scope>NUCLEOTIDE SEQUENCE [LARGE SCALE GENOMIC DNA]</scope>
    <source>
        <strain evidence="15">female</strain>
    </source>
</reference>
<dbReference type="Gene3D" id="2.60.40.10">
    <property type="entry name" value="Immunoglobulins"/>
    <property type="match status" value="2"/>
</dbReference>
<keyword evidence="15" id="KW-1185">Reference proteome</keyword>
<evidence type="ECO:0000313" key="15">
    <source>
        <dbReference type="Proteomes" id="UP000018467"/>
    </source>
</evidence>
<dbReference type="Bgee" id="ENSAMXG00000015897">
    <property type="expression patterns" value="Expressed in zone of skin and 12 other cell types or tissues"/>
</dbReference>
<dbReference type="InParanoid" id="A0A3B1K5D0"/>
<dbReference type="InterPro" id="IPR007110">
    <property type="entry name" value="Ig-like_dom"/>
</dbReference>
<dbReference type="GO" id="GO:0031295">
    <property type="term" value="P:T cell costimulation"/>
    <property type="evidence" value="ECO:0007669"/>
    <property type="project" value="TreeGrafter"/>
</dbReference>
<dbReference type="InterPro" id="IPR051713">
    <property type="entry name" value="T-cell_Activation_Regulation"/>
</dbReference>
<keyword evidence="4 12" id="KW-0732">Signal</keyword>
<evidence type="ECO:0000256" key="2">
    <source>
        <dbReference type="ARBA" id="ARBA00022475"/>
    </source>
</evidence>
<protein>
    <submittedName>
        <fullName evidence="14">Si:ch211-241b2.5</fullName>
    </submittedName>
</protein>
<dbReference type="AlphaFoldDB" id="A0A3B1K5D0"/>
<proteinExistence type="predicted"/>
<reference evidence="15" key="1">
    <citation type="submission" date="2013-03" db="EMBL/GenBank/DDBJ databases">
        <authorList>
            <person name="Jeffery W."/>
            <person name="Warren W."/>
            <person name="Wilson R.K."/>
        </authorList>
    </citation>
    <scope>NUCLEOTIDE SEQUENCE</scope>
    <source>
        <strain evidence="15">female</strain>
    </source>
</reference>
<feature type="domain" description="Ig-like" evidence="13">
    <location>
        <begin position="15"/>
        <end position="135"/>
    </location>
</feature>
<dbReference type="PANTHER" id="PTHR25466:SF3">
    <property type="entry name" value="PROGRAMMED CELL DEATH 1 LIGAND 1"/>
    <property type="match status" value="1"/>
</dbReference>
<dbReference type="GO" id="GO:0071222">
    <property type="term" value="P:cellular response to lipopolysaccharide"/>
    <property type="evidence" value="ECO:0007669"/>
    <property type="project" value="TreeGrafter"/>
</dbReference>
<feature type="chain" id="PRO_5017339686" evidence="12">
    <location>
        <begin position="20"/>
        <end position="354"/>
    </location>
</feature>
<dbReference type="GO" id="GO:0009897">
    <property type="term" value="C:external side of plasma membrane"/>
    <property type="evidence" value="ECO:0007669"/>
    <property type="project" value="TreeGrafter"/>
</dbReference>
<keyword evidence="5 11" id="KW-1133">Transmembrane helix</keyword>
<evidence type="ECO:0000259" key="13">
    <source>
        <dbReference type="PROSITE" id="PS50835"/>
    </source>
</evidence>
<keyword evidence="10" id="KW-0393">Immunoglobulin domain</keyword>
<sequence>MKRTIFIFLLAITWPSTQALFTVTSEQDSYDGELHKKITMGCRFSPVEKSQISQLSVIWQRVEPLPVMEVYRLEKGVEIRNVTDGQFQNRAQLLKDELKKFRAVLELFPLQISDSGTYQCIVKHKEADYKKTTLTVRAPYRPVRKNIRRLNNEEVELSCESQGFPLAHVDWSEEELTRRMNNTSEKTSEGTYKLTSRVTVTGNVIKNYTCSFMEEKKTGPSATFNIPGEIPVRSNWSHGYAAVGVISVMCLGFAVTSLILHWRRKGVCLNSLLTKHQTNTSIYLYLHSISQSFIRLNIHPSVYSFCSICFLISHYFTQLSIHLYIYIFIYSFTQTSIHYNALCTICLLFNHSFT</sequence>
<dbReference type="Pfam" id="PF07686">
    <property type="entry name" value="V-set"/>
    <property type="match status" value="1"/>
</dbReference>